<dbReference type="PROSITE" id="PS51819">
    <property type="entry name" value="VOC"/>
    <property type="match status" value="1"/>
</dbReference>
<dbReference type="PROSITE" id="PS00934">
    <property type="entry name" value="GLYOXALASE_I_1"/>
    <property type="match status" value="1"/>
</dbReference>
<dbReference type="GO" id="GO:0004462">
    <property type="term" value="F:lactoylglutathione lyase activity"/>
    <property type="evidence" value="ECO:0007669"/>
    <property type="project" value="InterPro"/>
</dbReference>
<keyword evidence="1" id="KW-0479">Metal-binding</keyword>
<dbReference type="EMBL" id="LN890656">
    <property type="protein sequence ID" value="CUS06335.1"/>
    <property type="molecule type" value="Genomic_DNA"/>
</dbReference>
<dbReference type="SUPFAM" id="SSF54593">
    <property type="entry name" value="Glyoxalase/Bleomycin resistance protein/Dihydroxybiphenyl dioxygenase"/>
    <property type="match status" value="1"/>
</dbReference>
<dbReference type="Pfam" id="PF00903">
    <property type="entry name" value="Glyoxalase"/>
    <property type="match status" value="1"/>
</dbReference>
<organism evidence="3 4">
    <name type="scientific">Candidatus Promineifilum breve</name>
    <dbReference type="NCBI Taxonomy" id="1806508"/>
    <lineage>
        <taxon>Bacteria</taxon>
        <taxon>Bacillati</taxon>
        <taxon>Chloroflexota</taxon>
        <taxon>Ardenticatenia</taxon>
        <taxon>Candidatus Promineifilales</taxon>
        <taxon>Candidatus Promineifilaceae</taxon>
        <taxon>Candidatus Promineifilum</taxon>
    </lineage>
</organism>
<dbReference type="Gene3D" id="3.10.180.10">
    <property type="entry name" value="2,3-Dihydroxybiphenyl 1,2-Dioxygenase, domain 1"/>
    <property type="match status" value="1"/>
</dbReference>
<evidence type="ECO:0000313" key="3">
    <source>
        <dbReference type="EMBL" id="CUS06335.1"/>
    </source>
</evidence>
<evidence type="ECO:0000256" key="1">
    <source>
        <dbReference type="ARBA" id="ARBA00022723"/>
    </source>
</evidence>
<dbReference type="AlphaFoldDB" id="A0A160TAE9"/>
<dbReference type="InterPro" id="IPR037523">
    <property type="entry name" value="VOC_core"/>
</dbReference>
<gene>
    <name evidence="3" type="ORF">CFX0092_B0801</name>
</gene>
<dbReference type="InterPro" id="IPR018146">
    <property type="entry name" value="Glyoxalase_1_CS"/>
</dbReference>
<keyword evidence="4" id="KW-1185">Reference proteome</keyword>
<accession>A0A160TAE9</accession>
<protein>
    <recommendedName>
        <fullName evidence="2">VOC domain-containing protein</fullName>
    </recommendedName>
</protein>
<dbReference type="CDD" id="cd06587">
    <property type="entry name" value="VOC"/>
    <property type="match status" value="1"/>
</dbReference>
<evidence type="ECO:0000313" key="4">
    <source>
        <dbReference type="Proteomes" id="UP000215027"/>
    </source>
</evidence>
<dbReference type="RefSeq" id="WP_095045617.1">
    <property type="nucleotide sequence ID" value="NZ_LN890656.1"/>
</dbReference>
<dbReference type="KEGG" id="pbf:CFX0092_B0801"/>
<name>A0A160TAE9_9CHLR</name>
<proteinExistence type="predicted"/>
<reference evidence="3" key="1">
    <citation type="submission" date="2016-01" db="EMBL/GenBank/DDBJ databases">
        <authorList>
            <person name="Mcilroy J.S."/>
            <person name="Karst M S."/>
            <person name="Albertsen M."/>
        </authorList>
    </citation>
    <scope>NUCLEOTIDE SEQUENCE</scope>
    <source>
        <strain evidence="3">Cfx-K</strain>
    </source>
</reference>
<dbReference type="OrthoDB" id="9789608at2"/>
<dbReference type="Proteomes" id="UP000215027">
    <property type="component" value="Chromosome II"/>
</dbReference>
<evidence type="ECO:0000259" key="2">
    <source>
        <dbReference type="PROSITE" id="PS51819"/>
    </source>
</evidence>
<dbReference type="GO" id="GO:0046872">
    <property type="term" value="F:metal ion binding"/>
    <property type="evidence" value="ECO:0007669"/>
    <property type="project" value="UniProtKB-KW"/>
</dbReference>
<dbReference type="InterPro" id="IPR029068">
    <property type="entry name" value="Glyas_Bleomycin-R_OHBP_Dase"/>
</dbReference>
<sequence>MNAISMATGAVQHIVLPVGDLGRAADFYCRLLGFQPVTDYDTFMLLTNGHVTLTLRPRADGESPWGYTQFGLSLPGRTELEAAARLLADCGVPHQAIHHFADIGILVLSLRDPDDNRVDLIVPADKG</sequence>
<feature type="domain" description="VOC" evidence="2">
    <location>
        <begin position="10"/>
        <end position="123"/>
    </location>
</feature>
<dbReference type="InterPro" id="IPR004360">
    <property type="entry name" value="Glyas_Fos-R_dOase_dom"/>
</dbReference>